<comment type="similarity">
    <text evidence="2">Belongs to the CIA30 family.</text>
</comment>
<dbReference type="SUPFAM" id="SSF49785">
    <property type="entry name" value="Galactose-binding domain-like"/>
    <property type="match status" value="1"/>
</dbReference>
<dbReference type="GO" id="GO:0032981">
    <property type="term" value="P:mitochondrial respiratory chain complex I assembly"/>
    <property type="evidence" value="ECO:0007669"/>
    <property type="project" value="TreeGrafter"/>
</dbReference>
<dbReference type="InterPro" id="IPR008979">
    <property type="entry name" value="Galactose-bd-like_sf"/>
</dbReference>
<comment type="caution">
    <text evidence="6">The sequence shown here is derived from an EMBL/GenBank/DDBJ whole genome shotgun (WGS) entry which is preliminary data.</text>
</comment>
<dbReference type="AlphaFoldDB" id="A0A0T6B8J3"/>
<comment type="subcellular location">
    <subcellularLocation>
        <location evidence="1">Mitochondrion</location>
    </subcellularLocation>
</comment>
<evidence type="ECO:0000256" key="2">
    <source>
        <dbReference type="ARBA" id="ARBA00007884"/>
    </source>
</evidence>
<evidence type="ECO:0000256" key="4">
    <source>
        <dbReference type="ARBA" id="ARBA00023186"/>
    </source>
</evidence>
<name>A0A0T6B8J3_9SCAR</name>
<accession>A0A0T6B8J3</accession>
<evidence type="ECO:0000313" key="6">
    <source>
        <dbReference type="EMBL" id="KRT83648.1"/>
    </source>
</evidence>
<keyword evidence="3" id="KW-0496">Mitochondrion</keyword>
<organism evidence="6 7">
    <name type="scientific">Oryctes borbonicus</name>
    <dbReference type="NCBI Taxonomy" id="1629725"/>
    <lineage>
        <taxon>Eukaryota</taxon>
        <taxon>Metazoa</taxon>
        <taxon>Ecdysozoa</taxon>
        <taxon>Arthropoda</taxon>
        <taxon>Hexapoda</taxon>
        <taxon>Insecta</taxon>
        <taxon>Pterygota</taxon>
        <taxon>Neoptera</taxon>
        <taxon>Endopterygota</taxon>
        <taxon>Coleoptera</taxon>
        <taxon>Polyphaga</taxon>
        <taxon>Scarabaeiformia</taxon>
        <taxon>Scarabaeidae</taxon>
        <taxon>Dynastinae</taxon>
        <taxon>Oryctes</taxon>
    </lineage>
</organism>
<gene>
    <name evidence="6" type="ORF">AMK59_4709</name>
</gene>
<evidence type="ECO:0000313" key="7">
    <source>
        <dbReference type="Proteomes" id="UP000051574"/>
    </source>
</evidence>
<dbReference type="GO" id="GO:0006120">
    <property type="term" value="P:mitochondrial electron transport, NADH to ubiquinone"/>
    <property type="evidence" value="ECO:0007669"/>
    <property type="project" value="TreeGrafter"/>
</dbReference>
<proteinExistence type="inferred from homology"/>
<protein>
    <recommendedName>
        <fullName evidence="5">NADH:ubiquinone oxidoreductase intermediate-associated protein 30 domain-containing protein</fullName>
    </recommendedName>
</protein>
<keyword evidence="7" id="KW-1185">Reference proteome</keyword>
<dbReference type="GO" id="GO:0005739">
    <property type="term" value="C:mitochondrion"/>
    <property type="evidence" value="ECO:0007669"/>
    <property type="project" value="UniProtKB-SubCell"/>
</dbReference>
<dbReference type="InterPro" id="IPR039131">
    <property type="entry name" value="NDUFAF1"/>
</dbReference>
<dbReference type="PANTHER" id="PTHR13194:SF18">
    <property type="entry name" value="COMPLEX I INTERMEDIATE-ASSOCIATED PROTEIN 30, MITOCHONDRIAL"/>
    <property type="match status" value="1"/>
</dbReference>
<dbReference type="Pfam" id="PF08547">
    <property type="entry name" value="CIA30"/>
    <property type="match status" value="1"/>
</dbReference>
<dbReference type="EMBL" id="LJIG01009154">
    <property type="protein sequence ID" value="KRT83648.1"/>
    <property type="molecule type" value="Genomic_DNA"/>
</dbReference>
<keyword evidence="4" id="KW-0143">Chaperone</keyword>
<reference evidence="6 7" key="1">
    <citation type="submission" date="2015-09" db="EMBL/GenBank/DDBJ databases">
        <title>Draft genome of the scarab beetle Oryctes borbonicus.</title>
        <authorList>
            <person name="Meyer J.M."/>
            <person name="Markov G.V."/>
            <person name="Baskaran P."/>
            <person name="Herrmann M."/>
            <person name="Sommer R.J."/>
            <person name="Roedelsperger C."/>
        </authorList>
    </citation>
    <scope>NUCLEOTIDE SEQUENCE [LARGE SCALE GENOMIC DNA]</scope>
    <source>
        <strain evidence="6">OB123</strain>
        <tissue evidence="6">Whole animal</tissue>
    </source>
</reference>
<evidence type="ECO:0000256" key="3">
    <source>
        <dbReference type="ARBA" id="ARBA00023128"/>
    </source>
</evidence>
<evidence type="ECO:0000259" key="5">
    <source>
        <dbReference type="Pfam" id="PF08547"/>
    </source>
</evidence>
<dbReference type="PANTHER" id="PTHR13194">
    <property type="entry name" value="COMPLEX I INTERMEDIATE-ASSOCIATED PROTEIN 30"/>
    <property type="match status" value="1"/>
</dbReference>
<dbReference type="Proteomes" id="UP000051574">
    <property type="component" value="Unassembled WGS sequence"/>
</dbReference>
<dbReference type="GO" id="GO:0051082">
    <property type="term" value="F:unfolded protein binding"/>
    <property type="evidence" value="ECO:0007669"/>
    <property type="project" value="TreeGrafter"/>
</dbReference>
<evidence type="ECO:0000256" key="1">
    <source>
        <dbReference type="ARBA" id="ARBA00004173"/>
    </source>
</evidence>
<dbReference type="InterPro" id="IPR013857">
    <property type="entry name" value="NADH-UbQ_OxRdtase-assoc_prot30"/>
</dbReference>
<dbReference type="OrthoDB" id="42561at2759"/>
<sequence length="294" mass="34447">MTFLSRTLFRSILSTQSKKSNLHTTSILSLFWERDEKSGYKDNRPEMSKTELIRQGLKELKTEIALWSEEMKDRLESDPILVYRPGETDVQWTFGTEDSLRIWKVTSDKDNNEGYSTGSLMLNKYGNAVFSGELDTRVPKDGKTKRAGYCNMQTQRFRRSFKREAYLDWTCYNMLVMKVRGDGRSYMINIGTKGYYDILWNDMYHFVLYTRGGPYWQITKVPFSKFFLSSKGRIQDRQFPLPLNRITSFGFSVGDKVNGSFNLEIQYIGLEFDPNHTEEFAYEMYETDRYIAGG</sequence>
<feature type="domain" description="NADH:ubiquinone oxidoreductase intermediate-associated protein 30" evidence="5">
    <location>
        <begin position="92"/>
        <end position="265"/>
    </location>
</feature>